<dbReference type="Proteomes" id="UP000308671">
    <property type="component" value="Unassembled WGS sequence"/>
</dbReference>
<accession>A0A4S8QQZ0</accession>
<proteinExistence type="predicted"/>
<protein>
    <submittedName>
        <fullName evidence="2">Uncharacterized protein</fullName>
    </submittedName>
</protein>
<feature type="region of interest" description="Disordered" evidence="1">
    <location>
        <begin position="60"/>
        <end position="82"/>
    </location>
</feature>
<dbReference type="EMBL" id="PQXL01000303">
    <property type="protein sequence ID" value="THV47557.1"/>
    <property type="molecule type" value="Genomic_DNA"/>
</dbReference>
<evidence type="ECO:0000256" key="1">
    <source>
        <dbReference type="SAM" id="MobiDB-lite"/>
    </source>
</evidence>
<feature type="region of interest" description="Disordered" evidence="1">
    <location>
        <begin position="1"/>
        <end position="39"/>
    </location>
</feature>
<dbReference type="AlphaFoldDB" id="A0A4S8QQZ0"/>
<keyword evidence="3" id="KW-1185">Reference proteome</keyword>
<evidence type="ECO:0000313" key="3">
    <source>
        <dbReference type="Proteomes" id="UP000308671"/>
    </source>
</evidence>
<evidence type="ECO:0000313" key="2">
    <source>
        <dbReference type="EMBL" id="THV47557.1"/>
    </source>
</evidence>
<comment type="caution">
    <text evidence="2">The sequence shown here is derived from an EMBL/GenBank/DDBJ whole genome shotgun (WGS) entry which is preliminary data.</text>
</comment>
<gene>
    <name evidence="2" type="ORF">BGAL_0303g00100</name>
</gene>
<feature type="compositionally biased region" description="Basic and acidic residues" evidence="1">
    <location>
        <begin position="65"/>
        <end position="75"/>
    </location>
</feature>
<sequence>MAQAKASIGPGQARKGAGLPKDQALSSKSQKSSSFGPQCWNNRGACGPVTSGVLQHRYLPVLESSKGKDKEREKQGTCTSSC</sequence>
<name>A0A4S8QQZ0_9HELO</name>
<organism evidence="2 3">
    <name type="scientific">Botrytis galanthina</name>
    <dbReference type="NCBI Taxonomy" id="278940"/>
    <lineage>
        <taxon>Eukaryota</taxon>
        <taxon>Fungi</taxon>
        <taxon>Dikarya</taxon>
        <taxon>Ascomycota</taxon>
        <taxon>Pezizomycotina</taxon>
        <taxon>Leotiomycetes</taxon>
        <taxon>Helotiales</taxon>
        <taxon>Sclerotiniaceae</taxon>
        <taxon>Botrytis</taxon>
    </lineage>
</organism>
<reference evidence="2 3" key="1">
    <citation type="submission" date="2017-12" db="EMBL/GenBank/DDBJ databases">
        <title>Comparative genomics of Botrytis spp.</title>
        <authorList>
            <person name="Valero-Jimenez C.A."/>
            <person name="Tapia P."/>
            <person name="Veloso J."/>
            <person name="Silva-Moreno E."/>
            <person name="Staats M."/>
            <person name="Valdes J.H."/>
            <person name="Van Kan J.A.L."/>
        </authorList>
    </citation>
    <scope>NUCLEOTIDE SEQUENCE [LARGE SCALE GENOMIC DNA]</scope>
    <source>
        <strain evidence="2 3">MUCL435</strain>
    </source>
</reference>